<keyword evidence="2" id="KW-1185">Reference proteome</keyword>
<dbReference type="Proteomes" id="UP000054477">
    <property type="component" value="Unassembled WGS sequence"/>
</dbReference>
<reference evidence="2" key="2">
    <citation type="submission" date="2015-01" db="EMBL/GenBank/DDBJ databases">
        <title>Evolutionary Origins and Diversification of the Mycorrhizal Mutualists.</title>
        <authorList>
            <consortium name="DOE Joint Genome Institute"/>
            <consortium name="Mycorrhizal Genomics Consortium"/>
            <person name="Kohler A."/>
            <person name="Kuo A."/>
            <person name="Nagy L.G."/>
            <person name="Floudas D."/>
            <person name="Copeland A."/>
            <person name="Barry K.W."/>
            <person name="Cichocki N."/>
            <person name="Veneault-Fourrey C."/>
            <person name="LaButti K."/>
            <person name="Lindquist E.A."/>
            <person name="Lipzen A."/>
            <person name="Lundell T."/>
            <person name="Morin E."/>
            <person name="Murat C."/>
            <person name="Riley R."/>
            <person name="Ohm R."/>
            <person name="Sun H."/>
            <person name="Tunlid A."/>
            <person name="Henrissat B."/>
            <person name="Grigoriev I.V."/>
            <person name="Hibbett D.S."/>
            <person name="Martin F."/>
        </authorList>
    </citation>
    <scope>NUCLEOTIDE SEQUENCE [LARGE SCALE GENOMIC DNA]</scope>
    <source>
        <strain evidence="2">LaAM-08-1</strain>
    </source>
</reference>
<sequence length="77" mass="8671">MATFVPLRVSISDTHSPNANSKHLIINHEEPINDHLGLTALLDACRRVQGQGMFTSHLKRTRRMEVFTTRTIAVQSC</sequence>
<proteinExistence type="predicted"/>
<protein>
    <submittedName>
        <fullName evidence="1">Uncharacterized protein</fullName>
    </submittedName>
</protein>
<dbReference type="EMBL" id="KN838697">
    <property type="protein sequence ID" value="KIJ97296.1"/>
    <property type="molecule type" value="Genomic_DNA"/>
</dbReference>
<organism evidence="1 2">
    <name type="scientific">Laccaria amethystina LaAM-08-1</name>
    <dbReference type="NCBI Taxonomy" id="1095629"/>
    <lineage>
        <taxon>Eukaryota</taxon>
        <taxon>Fungi</taxon>
        <taxon>Dikarya</taxon>
        <taxon>Basidiomycota</taxon>
        <taxon>Agaricomycotina</taxon>
        <taxon>Agaricomycetes</taxon>
        <taxon>Agaricomycetidae</taxon>
        <taxon>Agaricales</taxon>
        <taxon>Agaricineae</taxon>
        <taxon>Hydnangiaceae</taxon>
        <taxon>Laccaria</taxon>
    </lineage>
</organism>
<accession>A0A0C9XI34</accession>
<reference evidence="1 2" key="1">
    <citation type="submission" date="2014-04" db="EMBL/GenBank/DDBJ databases">
        <authorList>
            <consortium name="DOE Joint Genome Institute"/>
            <person name="Kuo A."/>
            <person name="Kohler A."/>
            <person name="Nagy L.G."/>
            <person name="Floudas D."/>
            <person name="Copeland A."/>
            <person name="Barry K.W."/>
            <person name="Cichocki N."/>
            <person name="Veneault-Fourrey C."/>
            <person name="LaButti K."/>
            <person name="Lindquist E.A."/>
            <person name="Lipzen A."/>
            <person name="Lundell T."/>
            <person name="Morin E."/>
            <person name="Murat C."/>
            <person name="Sun H."/>
            <person name="Tunlid A."/>
            <person name="Henrissat B."/>
            <person name="Grigoriev I.V."/>
            <person name="Hibbett D.S."/>
            <person name="Martin F."/>
            <person name="Nordberg H.P."/>
            <person name="Cantor M.N."/>
            <person name="Hua S.X."/>
        </authorList>
    </citation>
    <scope>NUCLEOTIDE SEQUENCE [LARGE SCALE GENOMIC DNA]</scope>
    <source>
        <strain evidence="1 2">LaAM-08-1</strain>
    </source>
</reference>
<gene>
    <name evidence="1" type="ORF">K443DRAFT_681627</name>
</gene>
<dbReference type="AlphaFoldDB" id="A0A0C9XI34"/>
<dbReference type="HOGENOM" id="CLU_2638423_0_0_1"/>
<name>A0A0C9XI34_9AGAR</name>
<evidence type="ECO:0000313" key="2">
    <source>
        <dbReference type="Proteomes" id="UP000054477"/>
    </source>
</evidence>
<evidence type="ECO:0000313" key="1">
    <source>
        <dbReference type="EMBL" id="KIJ97296.1"/>
    </source>
</evidence>